<sequence>MSPLTVSRIQLDDERALTAVAEFRGAYDLAQFGGSVVQTAAQLRAEIVDSEFKRQVFWAAWEGDRVVGEASVDFPLQENLDLVYVELQVAHDARGRGIGTRLLDEALLPAIRDGGRARVEAYGEFWLDEDVDDPAHPANRIMRRLGVERKNVAVCRTAPLPLDAGLEAELQAEVDARSAGYTTLIWANRVPDEYLEQYGKLLTQLELDEPDEEVVGEIAEYTPERIREGEARSTASGYFSIIAVSQAPDGSLAAHSEVEVRSEAGADLAFQRNTLVFEAHRGRRLGLALKLATHRAIATQFPAVRRIATWNSHVNPWMIEVNERMGYRPRYREVIYQTA</sequence>
<dbReference type="Gene3D" id="3.40.630.30">
    <property type="match status" value="1"/>
</dbReference>
<gene>
    <name evidence="2" type="ORF">M3M28_08025</name>
</gene>
<dbReference type="CDD" id="cd04301">
    <property type="entry name" value="NAT_SF"/>
    <property type="match status" value="1"/>
</dbReference>
<proteinExistence type="predicted"/>
<dbReference type="PROSITE" id="PS51186">
    <property type="entry name" value="GNAT"/>
    <property type="match status" value="1"/>
</dbReference>
<dbReference type="Pfam" id="PF13508">
    <property type="entry name" value="Acetyltransf_7"/>
    <property type="match status" value="1"/>
</dbReference>
<dbReference type="InterPro" id="IPR000182">
    <property type="entry name" value="GNAT_dom"/>
</dbReference>
<dbReference type="EMBL" id="CP097160">
    <property type="protein sequence ID" value="UQN14011.1"/>
    <property type="molecule type" value="Genomic_DNA"/>
</dbReference>
<feature type="domain" description="N-acetyltransferase" evidence="1">
    <location>
        <begin position="7"/>
        <end position="173"/>
    </location>
</feature>
<accession>A0ABY4MUB4</accession>
<reference evidence="2" key="1">
    <citation type="submission" date="2022-05" db="EMBL/GenBank/DDBJ databases">
        <title>Complete genome sequence of toluene-degrading Gulosibacter sediminis strain ACHW.36C.</title>
        <authorList>
            <person name="Wai A.C."/>
            <person name="Lai G.K."/>
            <person name="Griffin S.D."/>
            <person name="Leung F.C."/>
        </authorList>
    </citation>
    <scope>NUCLEOTIDE SEQUENCE [LARGE SCALE GENOMIC DNA]</scope>
    <source>
        <strain evidence="2">ACHW.36C</strain>
    </source>
</reference>
<name>A0ABY4MUB4_9MICO</name>
<dbReference type="InterPro" id="IPR016181">
    <property type="entry name" value="Acyl_CoA_acyltransferase"/>
</dbReference>
<evidence type="ECO:0000313" key="2">
    <source>
        <dbReference type="EMBL" id="UQN14011.1"/>
    </source>
</evidence>
<organism evidence="2">
    <name type="scientific">Gulosibacter sediminis</name>
    <dbReference type="NCBI Taxonomy" id="1729695"/>
    <lineage>
        <taxon>Bacteria</taxon>
        <taxon>Bacillati</taxon>
        <taxon>Actinomycetota</taxon>
        <taxon>Actinomycetes</taxon>
        <taxon>Micrococcales</taxon>
        <taxon>Microbacteriaceae</taxon>
        <taxon>Gulosibacter</taxon>
    </lineage>
</organism>
<evidence type="ECO:0000259" key="1">
    <source>
        <dbReference type="PROSITE" id="PS51186"/>
    </source>
</evidence>
<dbReference type="SUPFAM" id="SSF55729">
    <property type="entry name" value="Acyl-CoA N-acyltransferases (Nat)"/>
    <property type="match status" value="2"/>
</dbReference>
<protein>
    <submittedName>
        <fullName evidence="2">GNAT family N-acetyltransferase</fullName>
    </submittedName>
</protein>